<keyword evidence="3" id="KW-1185">Reference proteome</keyword>
<feature type="region of interest" description="Disordered" evidence="1">
    <location>
        <begin position="1"/>
        <end position="21"/>
    </location>
</feature>
<reference evidence="3" key="1">
    <citation type="submission" date="2016-10" db="EMBL/GenBank/DDBJ databases">
        <authorList>
            <person name="Varghese N."/>
            <person name="Submissions S."/>
        </authorList>
    </citation>
    <scope>NUCLEOTIDE SEQUENCE [LARGE SCALE GENOMIC DNA]</scope>
    <source>
        <strain evidence="3">DSM 45722</strain>
    </source>
</reference>
<proteinExistence type="predicted"/>
<sequence>MTAPISAEPAPEPAPVEEQSAGRRAYRFSRAHVAVAAGILAAGGLGYVLGHQAGTGDAAEASSVAAAAAAAEDDARLSTAYEACEGDDSTGTLTLSDQGRTIVVDTGSKYGSTAGMDCVLRELSTPQSTIAAIGRTTSLMGVQDDDQDGVTYSWSYHPDNGVNMVITLDD</sequence>
<dbReference type="EMBL" id="FMUH01000006">
    <property type="protein sequence ID" value="SCX56391.1"/>
    <property type="molecule type" value="Genomic_DNA"/>
</dbReference>
<dbReference type="AlphaFoldDB" id="A0A1G4YSM9"/>
<dbReference type="STRING" id="1960309.SAMN03159343_3403"/>
<dbReference type="Proteomes" id="UP000198981">
    <property type="component" value="Unassembled WGS sequence"/>
</dbReference>
<gene>
    <name evidence="2" type="ORF">SAMN03159343_3403</name>
</gene>
<dbReference type="OrthoDB" id="3261230at2"/>
<dbReference type="RefSeq" id="WP_092806554.1">
    <property type="nucleotide sequence ID" value="NZ_FMUH01000006.1"/>
</dbReference>
<organism evidence="2 3">
    <name type="scientific">Klenkia marina</name>
    <dbReference type="NCBI Taxonomy" id="1960309"/>
    <lineage>
        <taxon>Bacteria</taxon>
        <taxon>Bacillati</taxon>
        <taxon>Actinomycetota</taxon>
        <taxon>Actinomycetes</taxon>
        <taxon>Geodermatophilales</taxon>
        <taxon>Geodermatophilaceae</taxon>
        <taxon>Klenkia</taxon>
    </lineage>
</organism>
<evidence type="ECO:0000256" key="1">
    <source>
        <dbReference type="SAM" id="MobiDB-lite"/>
    </source>
</evidence>
<name>A0A1G4YSM9_9ACTN</name>
<protein>
    <submittedName>
        <fullName evidence="2">Uncharacterized protein</fullName>
    </submittedName>
</protein>
<evidence type="ECO:0000313" key="2">
    <source>
        <dbReference type="EMBL" id="SCX56391.1"/>
    </source>
</evidence>
<evidence type="ECO:0000313" key="3">
    <source>
        <dbReference type="Proteomes" id="UP000198981"/>
    </source>
</evidence>
<accession>A0A1G4YSM9</accession>